<evidence type="ECO:0000256" key="1">
    <source>
        <dbReference type="SAM" id="Coils"/>
    </source>
</evidence>
<dbReference type="Proteomes" id="UP001228113">
    <property type="component" value="Chromosome"/>
</dbReference>
<evidence type="ECO:0000313" key="2">
    <source>
        <dbReference type="EMBL" id="BDU75118.1"/>
    </source>
</evidence>
<organism evidence="2 3">
    <name type="scientific">Mesoterricola sediminis</name>
    <dbReference type="NCBI Taxonomy" id="2927980"/>
    <lineage>
        <taxon>Bacteria</taxon>
        <taxon>Pseudomonadati</taxon>
        <taxon>Acidobacteriota</taxon>
        <taxon>Holophagae</taxon>
        <taxon>Holophagales</taxon>
        <taxon>Holophagaceae</taxon>
        <taxon>Mesoterricola</taxon>
    </lineage>
</organism>
<keyword evidence="1" id="KW-0175">Coiled coil</keyword>
<proteinExistence type="predicted"/>
<feature type="coiled-coil region" evidence="1">
    <location>
        <begin position="35"/>
        <end position="62"/>
    </location>
</feature>
<name>A0AA48H334_9BACT</name>
<accession>A0AA48H334</accession>
<dbReference type="AlphaFoldDB" id="A0AA48H334"/>
<sequence>MSTGMELLILLCSALAAALAGMAVFSNSRPPDPRVNQVMDEMEELKGLLNQMQKSILQLERKFDKDAKDGRAELKDVLERVGDRIDKRLTEISNL</sequence>
<dbReference type="KEGG" id="msea:METESE_00760"/>
<dbReference type="EMBL" id="AP027081">
    <property type="protein sequence ID" value="BDU75118.1"/>
    <property type="molecule type" value="Genomic_DNA"/>
</dbReference>
<keyword evidence="3" id="KW-1185">Reference proteome</keyword>
<reference evidence="2" key="1">
    <citation type="journal article" date="2023" name="Int. J. Syst. Evol. Microbiol.">
        <title>Mesoterricola silvestris gen. nov., sp. nov., Mesoterricola sediminis sp. nov., Geothrix oryzae sp. nov., Geothrix edaphica sp. nov., Geothrix rubra sp. nov., and Geothrix limicola sp. nov., six novel members of Acidobacteriota isolated from soils.</title>
        <authorList>
            <person name="Itoh H."/>
            <person name="Sugisawa Y."/>
            <person name="Mise K."/>
            <person name="Xu Z."/>
            <person name="Kuniyasu M."/>
            <person name="Ushijima N."/>
            <person name="Kawano K."/>
            <person name="Kobayashi E."/>
            <person name="Shiratori Y."/>
            <person name="Masuda Y."/>
            <person name="Senoo K."/>
        </authorList>
    </citation>
    <scope>NUCLEOTIDE SEQUENCE</scope>
    <source>
        <strain evidence="2">W786</strain>
    </source>
</reference>
<gene>
    <name evidence="2" type="ORF">METESE_00760</name>
</gene>
<evidence type="ECO:0000313" key="3">
    <source>
        <dbReference type="Proteomes" id="UP001228113"/>
    </source>
</evidence>
<dbReference type="RefSeq" id="WP_243334734.1">
    <property type="nucleotide sequence ID" value="NZ_AP027081.1"/>
</dbReference>
<protein>
    <submittedName>
        <fullName evidence="2">Uncharacterized protein</fullName>
    </submittedName>
</protein>